<name>J9GC09_9ZZZZ</name>
<dbReference type="AlphaFoldDB" id="J9GC09"/>
<reference evidence="4" key="1">
    <citation type="journal article" date="2012" name="PLoS ONE">
        <title>Gene sets for utilization of primary and secondary nutrition supplies in the distal gut of endangered iberian lynx.</title>
        <authorList>
            <person name="Alcaide M."/>
            <person name="Messina E."/>
            <person name="Richter M."/>
            <person name="Bargiela R."/>
            <person name="Peplies J."/>
            <person name="Huws S.A."/>
            <person name="Newbold C.J."/>
            <person name="Golyshin P.N."/>
            <person name="Simon M.A."/>
            <person name="Lopez G."/>
            <person name="Yakimov M.M."/>
            <person name="Ferrer M."/>
        </authorList>
    </citation>
    <scope>NUCLEOTIDE SEQUENCE</scope>
</reference>
<protein>
    <submittedName>
        <fullName evidence="4">TonB-dependent receptor</fullName>
    </submittedName>
</protein>
<proteinExistence type="predicted"/>
<gene>
    <name evidence="4" type="ORF">EVA_07033</name>
</gene>
<dbReference type="EMBL" id="AMCI01001659">
    <property type="protein sequence ID" value="EJX04867.1"/>
    <property type="molecule type" value="Genomic_DNA"/>
</dbReference>
<dbReference type="Gene3D" id="2.40.170.20">
    <property type="entry name" value="TonB-dependent receptor, beta-barrel domain"/>
    <property type="match status" value="1"/>
</dbReference>
<accession>J9GC09</accession>
<dbReference type="GO" id="GO:0009279">
    <property type="term" value="C:cell outer membrane"/>
    <property type="evidence" value="ECO:0007669"/>
    <property type="project" value="UniProtKB-SubCell"/>
</dbReference>
<dbReference type="InterPro" id="IPR036942">
    <property type="entry name" value="Beta-barrel_TonB_sf"/>
</dbReference>
<comment type="subcellular location">
    <subcellularLocation>
        <location evidence="1">Cell outer membrane</location>
    </subcellularLocation>
</comment>
<evidence type="ECO:0000313" key="4">
    <source>
        <dbReference type="EMBL" id="EJX04867.1"/>
    </source>
</evidence>
<keyword evidence="4" id="KW-0675">Receptor</keyword>
<keyword evidence="3" id="KW-0998">Cell outer membrane</keyword>
<keyword evidence="2" id="KW-0472">Membrane</keyword>
<evidence type="ECO:0000256" key="1">
    <source>
        <dbReference type="ARBA" id="ARBA00004442"/>
    </source>
</evidence>
<organism evidence="4">
    <name type="scientific">gut metagenome</name>
    <dbReference type="NCBI Taxonomy" id="749906"/>
    <lineage>
        <taxon>unclassified sequences</taxon>
        <taxon>metagenomes</taxon>
        <taxon>organismal metagenomes</taxon>
    </lineage>
</organism>
<evidence type="ECO:0000256" key="2">
    <source>
        <dbReference type="ARBA" id="ARBA00023136"/>
    </source>
</evidence>
<dbReference type="SUPFAM" id="SSF56935">
    <property type="entry name" value="Porins"/>
    <property type="match status" value="1"/>
</dbReference>
<comment type="caution">
    <text evidence="4">The sequence shown here is derived from an EMBL/GenBank/DDBJ whole genome shotgun (WGS) entry which is preliminary data.</text>
</comment>
<sequence>MDDTMKKSKNAVVRGTLPLLLGFLPLTSMQAQVEKDTTMNRTVVVENEYNPDILDASKINALPLLEAPSTAQRGADYATGDHVTAGGDWQSMPALMRKWKQGKAPRGYARAGYGNKGNVDVRLGYVWDLSADDRLKIAGSWNGWNGELKSSFGGADWDSRFYRTQVGVDYSHLFPVLKLDLGGHFASQTFNYMPLTIDNNQTHTLGDFVVGLSSRDASLPLQFRAKAGFQHFGIKHPLSFIEEDGSQPVSLEMGDESKLFLGGDVWGQVTDEQRVGIAFQLDHLSYSDAQVANDRTSLCANPYYQWQNDNWKVRLGAHVDYVSGDFDGFDVAPDVKVEYVFADSYVFYAHALGGRELNDYRSLNAKSPYWLGIVPDTYVKVNATLGLKASPMDGLWFHLFGGYRDSQDECFSSLSSAFTVFAVDDAQKTYTGAEVKYGYKDLFDLTVKGVYSKWEGENSGNSGWLEALKPKFEFSMRADGQVFPGLNIYGGYEYVKRTLSSIDPVSNLYVGADFEFLPRLSVFGTVNNLLNKQYVYESAYPAQKFNFLAGFSYEF</sequence>
<evidence type="ECO:0000256" key="3">
    <source>
        <dbReference type="ARBA" id="ARBA00023237"/>
    </source>
</evidence>